<accession>A0AAP7KE40</accession>
<name>A0AAP7KE40_9PSED</name>
<reference evidence="2" key="1">
    <citation type="submission" date="2016-02" db="EMBL/GenBank/DDBJ databases">
        <title>Dietzia cinnamea strain CD11_5 genome sequencing and assembly.</title>
        <authorList>
            <person name="Kaur G."/>
            <person name="Nair G.R."/>
            <person name="Mayilraj S."/>
        </authorList>
    </citation>
    <scope>NUCLEOTIDE SEQUENCE [LARGE SCALE GENOMIC DNA]</scope>
    <source>
        <strain evidence="2">CD10_2</strain>
    </source>
</reference>
<dbReference type="EMBL" id="LSTU01000057">
    <property type="protein sequence ID" value="OAH45969.1"/>
    <property type="molecule type" value="Genomic_DNA"/>
</dbReference>
<evidence type="ECO:0000313" key="1">
    <source>
        <dbReference type="EMBL" id="OAH45969.1"/>
    </source>
</evidence>
<gene>
    <name evidence="1" type="ORF">AYJ70_28535</name>
</gene>
<protein>
    <submittedName>
        <fullName evidence="1">Uncharacterized protein</fullName>
    </submittedName>
</protein>
<proteinExistence type="predicted"/>
<organism evidence="1 2">
    <name type="scientific">Pseudomonas monteilii</name>
    <dbReference type="NCBI Taxonomy" id="76759"/>
    <lineage>
        <taxon>Bacteria</taxon>
        <taxon>Pseudomonadati</taxon>
        <taxon>Pseudomonadota</taxon>
        <taxon>Gammaproteobacteria</taxon>
        <taxon>Pseudomonadales</taxon>
        <taxon>Pseudomonadaceae</taxon>
        <taxon>Pseudomonas</taxon>
    </lineage>
</organism>
<evidence type="ECO:0000313" key="2">
    <source>
        <dbReference type="Proteomes" id="UP000077242"/>
    </source>
</evidence>
<sequence>MDLQKILINHTLADFLVEGFAAPALHKLPPIDAWRLEYFMLTGVATNLTIRSANAAEMNLERAALTMLAI</sequence>
<comment type="caution">
    <text evidence="1">The sequence shown here is derived from an EMBL/GenBank/DDBJ whole genome shotgun (WGS) entry which is preliminary data.</text>
</comment>
<dbReference type="AlphaFoldDB" id="A0AAP7KE40"/>
<dbReference type="Proteomes" id="UP000077242">
    <property type="component" value="Unassembled WGS sequence"/>
</dbReference>